<dbReference type="InterPro" id="IPR027417">
    <property type="entry name" value="P-loop_NTPase"/>
</dbReference>
<feature type="non-terminal residue" evidence="4">
    <location>
        <position position="170"/>
    </location>
</feature>
<keyword evidence="1" id="KW-0378">Hydrolase</keyword>
<evidence type="ECO:0000259" key="3">
    <source>
        <dbReference type="PROSITE" id="PS51192"/>
    </source>
</evidence>
<keyword evidence="5" id="KW-1185">Reference proteome</keyword>
<evidence type="ECO:0000313" key="5">
    <source>
        <dbReference type="Proteomes" id="UP000784294"/>
    </source>
</evidence>
<dbReference type="OrthoDB" id="5600252at2759"/>
<gene>
    <name evidence="4" type="ORF">PXEA_LOCUS18221</name>
</gene>
<keyword evidence="2" id="KW-0347">Helicase</keyword>
<keyword evidence="2" id="KW-0067">ATP-binding</keyword>
<dbReference type="InterPro" id="IPR002464">
    <property type="entry name" value="DNA/RNA_helicase_DEAH_CS"/>
</dbReference>
<dbReference type="PANTHER" id="PTHR18934">
    <property type="entry name" value="ATP-DEPENDENT RNA HELICASE"/>
    <property type="match status" value="1"/>
</dbReference>
<evidence type="ECO:0000313" key="4">
    <source>
        <dbReference type="EMBL" id="VEL24781.1"/>
    </source>
</evidence>
<reference evidence="4" key="1">
    <citation type="submission" date="2018-11" db="EMBL/GenBank/DDBJ databases">
        <authorList>
            <consortium name="Pathogen Informatics"/>
        </authorList>
    </citation>
    <scope>NUCLEOTIDE SEQUENCE</scope>
</reference>
<accession>A0A448X0A8</accession>
<evidence type="ECO:0000256" key="2">
    <source>
        <dbReference type="ARBA" id="ARBA00022806"/>
    </source>
</evidence>
<dbReference type="GO" id="GO:0050684">
    <property type="term" value="P:regulation of mRNA processing"/>
    <property type="evidence" value="ECO:0007669"/>
    <property type="project" value="TreeGrafter"/>
</dbReference>
<evidence type="ECO:0000256" key="1">
    <source>
        <dbReference type="ARBA" id="ARBA00022801"/>
    </source>
</evidence>
<dbReference type="AlphaFoldDB" id="A0A448X0A8"/>
<dbReference type="Proteomes" id="UP000784294">
    <property type="component" value="Unassembled WGS sequence"/>
</dbReference>
<dbReference type="PROSITE" id="PS51192">
    <property type="entry name" value="HELICASE_ATP_BIND_1"/>
    <property type="match status" value="1"/>
</dbReference>
<dbReference type="GO" id="GO:0003723">
    <property type="term" value="F:RNA binding"/>
    <property type="evidence" value="ECO:0007669"/>
    <property type="project" value="TreeGrafter"/>
</dbReference>
<dbReference type="GO" id="GO:0005730">
    <property type="term" value="C:nucleolus"/>
    <property type="evidence" value="ECO:0007669"/>
    <property type="project" value="TreeGrafter"/>
</dbReference>
<dbReference type="GO" id="GO:0016887">
    <property type="term" value="F:ATP hydrolysis activity"/>
    <property type="evidence" value="ECO:0007669"/>
    <property type="project" value="TreeGrafter"/>
</dbReference>
<name>A0A448X0A8_9PLAT</name>
<proteinExistence type="predicted"/>
<dbReference type="PANTHER" id="PTHR18934:SF119">
    <property type="entry name" value="ATP-DEPENDENT RNA HELICASE A"/>
    <property type="match status" value="1"/>
</dbReference>
<keyword evidence="2" id="KW-0547">Nucleotide-binding</keyword>
<sequence length="170" mass="19198">MAERVSSERSEIIGQSVGYTVRFETILPRAFGSICFCTVGTMARKVESGMRGISHVIVDEIHERDVNSDFMLILLSELAHAHKDIRIILMSATIDVTMFCEYFGGCAVLDIEGRTYPVTAFYLEDCIKMLNYVPPPPDDRKRKRREELASIHNDPAENAHLICPTEYGPQ</sequence>
<dbReference type="PROSITE" id="PS00690">
    <property type="entry name" value="DEAH_ATP_HELICASE"/>
    <property type="match status" value="1"/>
</dbReference>
<organism evidence="4 5">
    <name type="scientific">Protopolystoma xenopodis</name>
    <dbReference type="NCBI Taxonomy" id="117903"/>
    <lineage>
        <taxon>Eukaryota</taxon>
        <taxon>Metazoa</taxon>
        <taxon>Spiralia</taxon>
        <taxon>Lophotrochozoa</taxon>
        <taxon>Platyhelminthes</taxon>
        <taxon>Monogenea</taxon>
        <taxon>Polyopisthocotylea</taxon>
        <taxon>Polystomatidea</taxon>
        <taxon>Polystomatidae</taxon>
        <taxon>Protopolystoma</taxon>
    </lineage>
</organism>
<dbReference type="InterPro" id="IPR014001">
    <property type="entry name" value="Helicase_ATP-bd"/>
</dbReference>
<dbReference type="EMBL" id="CAAALY010069620">
    <property type="protein sequence ID" value="VEL24781.1"/>
    <property type="molecule type" value="Genomic_DNA"/>
</dbReference>
<dbReference type="GO" id="GO:0043138">
    <property type="term" value="F:3'-5' DNA helicase activity"/>
    <property type="evidence" value="ECO:0007669"/>
    <property type="project" value="TreeGrafter"/>
</dbReference>
<dbReference type="Gene3D" id="3.40.50.300">
    <property type="entry name" value="P-loop containing nucleotide triphosphate hydrolases"/>
    <property type="match status" value="1"/>
</dbReference>
<protein>
    <recommendedName>
        <fullName evidence="3">Helicase ATP-binding domain-containing protein</fullName>
    </recommendedName>
</protein>
<dbReference type="GO" id="GO:1990904">
    <property type="term" value="C:ribonucleoprotein complex"/>
    <property type="evidence" value="ECO:0007669"/>
    <property type="project" value="TreeGrafter"/>
</dbReference>
<feature type="domain" description="Helicase ATP-binding" evidence="3">
    <location>
        <begin position="1"/>
        <end position="112"/>
    </location>
</feature>
<dbReference type="GO" id="GO:0003724">
    <property type="term" value="F:RNA helicase activity"/>
    <property type="evidence" value="ECO:0007669"/>
    <property type="project" value="TreeGrafter"/>
</dbReference>
<dbReference type="GO" id="GO:0045944">
    <property type="term" value="P:positive regulation of transcription by RNA polymerase II"/>
    <property type="evidence" value="ECO:0007669"/>
    <property type="project" value="TreeGrafter"/>
</dbReference>
<dbReference type="SUPFAM" id="SSF52540">
    <property type="entry name" value="P-loop containing nucleoside triphosphate hydrolases"/>
    <property type="match status" value="1"/>
</dbReference>
<comment type="caution">
    <text evidence="4">The sequence shown here is derived from an EMBL/GenBank/DDBJ whole genome shotgun (WGS) entry which is preliminary data.</text>
</comment>